<name>A0A198AE96_9BACL</name>
<dbReference type="AlphaFoldDB" id="A0A198AE96"/>
<reference evidence="2 3" key="1">
    <citation type="submission" date="2016-05" db="EMBL/GenBank/DDBJ databases">
        <title>Paenibacillus sp. 1ZS3-15 nov., isolated from the rhizosphere soil.</title>
        <authorList>
            <person name="Zhang X.X."/>
            <person name="Zhang J."/>
        </authorList>
    </citation>
    <scope>NUCLEOTIDE SEQUENCE [LARGE SCALE GENOMIC DNA]</scope>
    <source>
        <strain evidence="2 3">1ZS3-15</strain>
    </source>
</reference>
<comment type="caution">
    <text evidence="2">The sequence shown here is derived from an EMBL/GenBank/DDBJ whole genome shotgun (WGS) entry which is preliminary data.</text>
</comment>
<evidence type="ECO:0000313" key="3">
    <source>
        <dbReference type="Proteomes" id="UP000078454"/>
    </source>
</evidence>
<keyword evidence="3" id="KW-1185">Reference proteome</keyword>
<protein>
    <submittedName>
        <fullName evidence="2">Uncharacterized protein</fullName>
    </submittedName>
</protein>
<organism evidence="2 3">
    <name type="scientific">Paenibacillus oryzisoli</name>
    <dbReference type="NCBI Taxonomy" id="1850517"/>
    <lineage>
        <taxon>Bacteria</taxon>
        <taxon>Bacillati</taxon>
        <taxon>Bacillota</taxon>
        <taxon>Bacilli</taxon>
        <taxon>Bacillales</taxon>
        <taxon>Paenibacillaceae</taxon>
        <taxon>Paenibacillus</taxon>
    </lineage>
</organism>
<dbReference type="Proteomes" id="UP000078454">
    <property type="component" value="Unassembled WGS sequence"/>
</dbReference>
<sequence>MSEAVIPGGYVMVARQVRKSSLWLSLKCAHRMVMMEILLQAQWQDGDVIRNGEIIPLKRGQVATSYQQLVDDIADKDVTIKIVRTAIDKMERAQFLAKDEAVQKAKKGLLLTIVKYGYFQDSDNYKGRVEGNEEDKARAEQGQSEGRARAINNKGNKEKKPNKAKEEVIKDIYAQNVSLSKIEYEKLIEKYGSEEAVKWAIEKLSNYIFSKEPKYKSHYHVLTGWVYDEFEKKRLTVINGGQAQSKPSSVNKIQELYRQAEEAERREANGGY</sequence>
<dbReference type="EMBL" id="LYPB01000058">
    <property type="protein sequence ID" value="OAS19268.1"/>
    <property type="molecule type" value="Genomic_DNA"/>
</dbReference>
<dbReference type="OrthoDB" id="2833863at2"/>
<feature type="region of interest" description="Disordered" evidence="1">
    <location>
        <begin position="129"/>
        <end position="163"/>
    </location>
</feature>
<evidence type="ECO:0000313" key="2">
    <source>
        <dbReference type="EMBL" id="OAS19268.1"/>
    </source>
</evidence>
<dbReference type="RefSeq" id="WP_068663666.1">
    <property type="nucleotide sequence ID" value="NZ_LYPB01000058.1"/>
</dbReference>
<evidence type="ECO:0000256" key="1">
    <source>
        <dbReference type="SAM" id="MobiDB-lite"/>
    </source>
</evidence>
<dbReference type="STRING" id="1850517.A8708_26525"/>
<feature type="compositionally biased region" description="Basic and acidic residues" evidence="1">
    <location>
        <begin position="129"/>
        <end position="139"/>
    </location>
</feature>
<accession>A0A198AE96</accession>
<proteinExistence type="predicted"/>
<gene>
    <name evidence="2" type="ORF">A8708_26525</name>
</gene>